<gene>
    <name evidence="1" type="ORF">LCGC14_1377450</name>
</gene>
<dbReference type="AlphaFoldDB" id="A0A0F9MIY3"/>
<dbReference type="InterPro" id="IPR008309">
    <property type="entry name" value="YdbL"/>
</dbReference>
<evidence type="ECO:0000313" key="1">
    <source>
        <dbReference type="EMBL" id="KKM76700.1"/>
    </source>
</evidence>
<dbReference type="Pfam" id="PF07027">
    <property type="entry name" value="DUF1318"/>
    <property type="match status" value="1"/>
</dbReference>
<accession>A0A0F9MIY3</accession>
<reference evidence="1" key="1">
    <citation type="journal article" date="2015" name="Nature">
        <title>Complex archaea that bridge the gap between prokaryotes and eukaryotes.</title>
        <authorList>
            <person name="Spang A."/>
            <person name="Saw J.H."/>
            <person name="Jorgensen S.L."/>
            <person name="Zaremba-Niedzwiedzka K."/>
            <person name="Martijn J."/>
            <person name="Lind A.E."/>
            <person name="van Eijk R."/>
            <person name="Schleper C."/>
            <person name="Guy L."/>
            <person name="Ettema T.J."/>
        </authorList>
    </citation>
    <scope>NUCLEOTIDE SEQUENCE</scope>
</reference>
<feature type="non-terminal residue" evidence="1">
    <location>
        <position position="64"/>
    </location>
</feature>
<protein>
    <submittedName>
        <fullName evidence="1">Uncharacterized protein</fullName>
    </submittedName>
</protein>
<comment type="caution">
    <text evidence="1">The sequence shown here is derived from an EMBL/GenBank/DDBJ whole genome shotgun (WGS) entry which is preliminary data.</text>
</comment>
<sequence length="64" mass="6663">MTLFARFSALVLTFCLALPAMAMSLDEAKNALESSKSQGLVGETQAGYLAAVNADPKAQELVSA</sequence>
<organism evidence="1">
    <name type="scientific">marine sediment metagenome</name>
    <dbReference type="NCBI Taxonomy" id="412755"/>
    <lineage>
        <taxon>unclassified sequences</taxon>
        <taxon>metagenomes</taxon>
        <taxon>ecological metagenomes</taxon>
    </lineage>
</organism>
<name>A0A0F9MIY3_9ZZZZ</name>
<proteinExistence type="predicted"/>
<dbReference type="EMBL" id="LAZR01008761">
    <property type="protein sequence ID" value="KKM76700.1"/>
    <property type="molecule type" value="Genomic_DNA"/>
</dbReference>